<feature type="domain" description="Protein kinase" evidence="11">
    <location>
        <begin position="298"/>
        <end position="583"/>
    </location>
</feature>
<feature type="region of interest" description="Disordered" evidence="9">
    <location>
        <begin position="782"/>
        <end position="815"/>
    </location>
</feature>
<evidence type="ECO:0000256" key="9">
    <source>
        <dbReference type="SAM" id="MobiDB-lite"/>
    </source>
</evidence>
<dbReference type="Proteomes" id="UP001323617">
    <property type="component" value="Unassembled WGS sequence"/>
</dbReference>
<dbReference type="Gene3D" id="2.60.200.20">
    <property type="match status" value="1"/>
</dbReference>
<organism evidence="12 13">
    <name type="scientific">Podospora pseudoanserina</name>
    <dbReference type="NCBI Taxonomy" id="2609844"/>
    <lineage>
        <taxon>Eukaryota</taxon>
        <taxon>Fungi</taxon>
        <taxon>Dikarya</taxon>
        <taxon>Ascomycota</taxon>
        <taxon>Pezizomycotina</taxon>
        <taxon>Sordariomycetes</taxon>
        <taxon>Sordariomycetidae</taxon>
        <taxon>Sordariales</taxon>
        <taxon>Podosporaceae</taxon>
        <taxon>Podospora</taxon>
    </lineage>
</organism>
<feature type="compositionally biased region" description="Low complexity" evidence="9">
    <location>
        <begin position="254"/>
        <end position="265"/>
    </location>
</feature>
<evidence type="ECO:0000256" key="5">
    <source>
        <dbReference type="ARBA" id="ARBA00022840"/>
    </source>
</evidence>
<dbReference type="SUPFAM" id="SSF56112">
    <property type="entry name" value="Protein kinase-like (PK-like)"/>
    <property type="match status" value="1"/>
</dbReference>
<evidence type="ECO:0000256" key="8">
    <source>
        <dbReference type="PROSITE-ProRule" id="PRU10141"/>
    </source>
</evidence>
<dbReference type="SUPFAM" id="SSF49879">
    <property type="entry name" value="SMAD/FHA domain"/>
    <property type="match status" value="1"/>
</dbReference>
<feature type="region of interest" description="Disordered" evidence="9">
    <location>
        <begin position="1190"/>
        <end position="1227"/>
    </location>
</feature>
<dbReference type="PANTHER" id="PTHR24348:SF68">
    <property type="entry name" value="SERINE_THREONINE-PROTEIN KINASE ATG1C"/>
    <property type="match status" value="1"/>
</dbReference>
<dbReference type="Gene3D" id="1.10.510.10">
    <property type="entry name" value="Transferase(Phosphotransferase) domain 1"/>
    <property type="match status" value="1"/>
</dbReference>
<evidence type="ECO:0000259" key="10">
    <source>
        <dbReference type="PROSITE" id="PS50006"/>
    </source>
</evidence>
<dbReference type="PANTHER" id="PTHR24348">
    <property type="entry name" value="SERINE/THREONINE-PROTEIN KINASE UNC-51-RELATED"/>
    <property type="match status" value="1"/>
</dbReference>
<proteinExistence type="inferred from homology"/>
<evidence type="ECO:0000256" key="3">
    <source>
        <dbReference type="ARBA" id="ARBA00022448"/>
    </source>
</evidence>
<comment type="subcellular location">
    <subcellularLocation>
        <location evidence="1">Preautophagosomal structure membrane</location>
        <topology evidence="1">Peripheral membrane protein</topology>
    </subcellularLocation>
</comment>
<dbReference type="Pfam" id="PF00498">
    <property type="entry name" value="FHA"/>
    <property type="match status" value="1"/>
</dbReference>
<feature type="binding site" evidence="8">
    <location>
        <position position="327"/>
    </location>
    <ligand>
        <name>ATP</name>
        <dbReference type="ChEBI" id="CHEBI:30616"/>
    </ligand>
</feature>
<dbReference type="SMART" id="SM00240">
    <property type="entry name" value="FHA"/>
    <property type="match status" value="1"/>
</dbReference>
<comment type="similarity">
    <text evidence="2">Belongs to the protein kinase superfamily. CAMK Ser/Thr protein kinase family. CHEK2 subfamily.</text>
</comment>
<dbReference type="PROSITE" id="PS50011">
    <property type="entry name" value="PROTEIN_KINASE_DOM"/>
    <property type="match status" value="1"/>
</dbReference>
<dbReference type="InterPro" id="IPR008984">
    <property type="entry name" value="SMAD_FHA_dom_sf"/>
</dbReference>
<dbReference type="InterPro" id="IPR017441">
    <property type="entry name" value="Protein_kinase_ATP_BS"/>
</dbReference>
<feature type="domain" description="FHA" evidence="10">
    <location>
        <begin position="113"/>
        <end position="166"/>
    </location>
</feature>
<dbReference type="InterPro" id="IPR000253">
    <property type="entry name" value="FHA_dom"/>
</dbReference>
<accession>A0ABR0IP15</accession>
<protein>
    <recommendedName>
        <fullName evidence="7">Autophagy-related protein 1</fullName>
    </recommendedName>
</protein>
<feature type="compositionally biased region" description="Basic and acidic residues" evidence="9">
    <location>
        <begin position="1190"/>
        <end position="1209"/>
    </location>
</feature>
<dbReference type="PROSITE" id="PS50006">
    <property type="entry name" value="FHA_DOMAIN"/>
    <property type="match status" value="1"/>
</dbReference>
<keyword evidence="12" id="KW-0808">Transferase</keyword>
<keyword evidence="13" id="KW-1185">Reference proteome</keyword>
<keyword evidence="6" id="KW-0072">Autophagy</keyword>
<dbReference type="InterPro" id="IPR008271">
    <property type="entry name" value="Ser/Thr_kinase_AS"/>
</dbReference>
<feature type="compositionally biased region" description="Basic and acidic residues" evidence="9">
    <location>
        <begin position="705"/>
        <end position="717"/>
    </location>
</feature>
<keyword evidence="12" id="KW-0418">Kinase</keyword>
<feature type="compositionally biased region" description="Polar residues" evidence="9">
    <location>
        <begin position="1"/>
        <end position="17"/>
    </location>
</feature>
<dbReference type="EMBL" id="JAFFHC010000001">
    <property type="protein sequence ID" value="KAK4682126.1"/>
    <property type="molecule type" value="Genomic_DNA"/>
</dbReference>
<dbReference type="InterPro" id="IPR011009">
    <property type="entry name" value="Kinase-like_dom_sf"/>
</dbReference>
<evidence type="ECO:0000256" key="1">
    <source>
        <dbReference type="ARBA" id="ARBA00004623"/>
    </source>
</evidence>
<feature type="region of interest" description="Disordered" evidence="9">
    <location>
        <begin position="1"/>
        <end position="26"/>
    </location>
</feature>
<dbReference type="SMART" id="SM00220">
    <property type="entry name" value="S_TKc"/>
    <property type="match status" value="1"/>
</dbReference>
<dbReference type="Pfam" id="PF00069">
    <property type="entry name" value="Pkinase"/>
    <property type="match status" value="1"/>
</dbReference>
<evidence type="ECO:0000256" key="6">
    <source>
        <dbReference type="ARBA" id="ARBA00023006"/>
    </source>
</evidence>
<feature type="region of interest" description="Disordered" evidence="9">
    <location>
        <begin position="622"/>
        <end position="661"/>
    </location>
</feature>
<dbReference type="InterPro" id="IPR000719">
    <property type="entry name" value="Prot_kinase_dom"/>
</dbReference>
<reference evidence="12 13" key="1">
    <citation type="journal article" date="2023" name="bioRxiv">
        <title>High-quality genome assemblies of four members of thePodospora anserinaspecies complex.</title>
        <authorList>
            <person name="Ament-Velasquez S.L."/>
            <person name="Vogan A.A."/>
            <person name="Wallerman O."/>
            <person name="Hartmann F."/>
            <person name="Gautier V."/>
            <person name="Silar P."/>
            <person name="Giraud T."/>
            <person name="Johannesson H."/>
        </authorList>
    </citation>
    <scope>NUCLEOTIDE SEQUENCE [LARGE SCALE GENOMIC DNA]</scope>
    <source>
        <strain evidence="12 13">CBS 124.78</strain>
    </source>
</reference>
<dbReference type="RefSeq" id="XP_062805596.1">
    <property type="nucleotide sequence ID" value="XM_062942598.1"/>
</dbReference>
<dbReference type="PROSITE" id="PS00107">
    <property type="entry name" value="PROTEIN_KINASE_ATP"/>
    <property type="match status" value="1"/>
</dbReference>
<dbReference type="GO" id="GO:0004674">
    <property type="term" value="F:protein serine/threonine kinase activity"/>
    <property type="evidence" value="ECO:0007669"/>
    <property type="project" value="UniProtKB-EC"/>
</dbReference>
<evidence type="ECO:0000313" key="12">
    <source>
        <dbReference type="EMBL" id="KAK4682126.1"/>
    </source>
</evidence>
<evidence type="ECO:0000256" key="4">
    <source>
        <dbReference type="ARBA" id="ARBA00022741"/>
    </source>
</evidence>
<keyword evidence="5 8" id="KW-0067">ATP-binding</keyword>
<keyword evidence="3" id="KW-0813">Transport</keyword>
<comment type="caution">
    <text evidence="12">The sequence shown here is derived from an EMBL/GenBank/DDBJ whole genome shotgun (WGS) entry which is preliminary data.</text>
</comment>
<evidence type="ECO:0000256" key="2">
    <source>
        <dbReference type="ARBA" id="ARBA00005575"/>
    </source>
</evidence>
<sequence>MDTFGEDSQPTQATQNVVDPRRLGQQNSGFSDTDIADIICLLVPQSDAARREIRRIRLRTPEHTVGRDEALNLDVEEDGEDVIGGQGFPGHGVGEYHIALRFSTEIKSAVNGFTFGRNESRCDIIFEDDPMRRLSNTHFRIYLNDHGVLMMEDMSTNGTVVDEQLLRRKGEPPLDVKRTLRSGSNIKILMHEEARDLKFRVWIPIRQGYSNEAYKQNLRTYISNRAALTVDVNATIVPGPGGRVDIFKPAAPRAAPAQRQTANNPVAVRRAQPGPSDQQDTDDIFDGLPKAWGGSQKYNRVGEVGRGAFATVYKVTSRFSGEPYAAKELDKRKFMKNGVLDQKVENEMRIMQKVKHPNIVEYVEHLDWDNRLLIIIMEYVGKGDLGRMISEYGPLTEDTTRIMATQLLDALDYLHKMNITHRDVKPDNILVSSHDPFVVKLTDFGLSKMIDHDQTFLRTFCGTLLYCAPEVYSEYAEYDSRGRRHPRNRRLHPQTGQRYDHAVDIWSLGGVLFYTMTKSPPFPAQSGASHSALLHQIMTKPLNIAPLQQAQISEEGIKFIQGMLDRKPENRATIEALQQHPWIQPPPPPQVDEVSDQELSFNASQLSIQDQDLQIPFEDHLIPASDDEDLPDQEPVPTGGYESEKENYTFGAGNQPQPQPQRLFGEVNPSAMGSQGAVAAHRLNLPVSKDSFASSASTEILGSDNEIKDSFESDQHSTPRQKKQFSQIPSVGLEEGSFSLSQSRSTEDLNTKTFDVASQSLGGAESILENLNMKSRVGSLLASRGSEVNSSKRKQDSSSEDEAQRGPVSDGRGLKRFRSDPITVQKQQQQQQQQQQEVAIRTLDRKDFDLMSQIPSIPKQSVQIDIPVHKATYWLANDRSTWHLTYPEMTQLQFDAFKTAAKARGEDFAPGKTPLWDLAMKYFPPTNRERPGKIRRTFEDSGDHTMPSTAIESQASQHVEIPDTQDAYTTMAMHSERMKPVIACLKSTPSSVVHFIQVLVTECMISWGRSVDNTRSYEPKSESRVPKYAFKLLLWKNNFDATINRNWRPWNKRYEPDEEEFMFYICTKATNGIWINGEKLRSHLNENKKADGPYKYWAPLYDGDRVSVWQTIDGNSRTELTFRCVWGGSAKPRPGYGPQAIPTMVDTDTARQLDHLCDKIERKMRSLNEHDLCMEEAEYDMNERHKHIDREREKSKQFEKLRRQADRGGRRPSPMPGITYGNADSTPAMWTSQFRGGVPVFRRPSPTASDLLRAARY</sequence>
<dbReference type="GeneID" id="87963463"/>
<dbReference type="PROSITE" id="PS00108">
    <property type="entry name" value="PROTEIN_KINASE_ST"/>
    <property type="match status" value="1"/>
</dbReference>
<feature type="region of interest" description="Disordered" evidence="9">
    <location>
        <begin position="704"/>
        <end position="748"/>
    </location>
</feature>
<gene>
    <name evidence="12" type="primary">RAD53</name>
    <name evidence="12" type="ORF">QC764_113460</name>
</gene>
<dbReference type="InterPro" id="IPR045269">
    <property type="entry name" value="Atg1-like"/>
</dbReference>
<evidence type="ECO:0000259" key="11">
    <source>
        <dbReference type="PROSITE" id="PS50011"/>
    </source>
</evidence>
<evidence type="ECO:0000256" key="7">
    <source>
        <dbReference type="ARBA" id="ARBA00030237"/>
    </source>
</evidence>
<feature type="region of interest" description="Disordered" evidence="9">
    <location>
        <begin position="254"/>
        <end position="284"/>
    </location>
</feature>
<evidence type="ECO:0000313" key="13">
    <source>
        <dbReference type="Proteomes" id="UP001323617"/>
    </source>
</evidence>
<name>A0ABR0IP15_9PEZI</name>
<keyword evidence="4 8" id="KW-0547">Nucleotide-binding</keyword>